<gene>
    <name evidence="2" type="ORF">ACFQRI_24125</name>
</gene>
<reference evidence="3" key="1">
    <citation type="journal article" date="2019" name="Int. J. Syst. Evol. Microbiol.">
        <title>The Global Catalogue of Microorganisms (GCM) 10K type strain sequencing project: providing services to taxonomists for standard genome sequencing and annotation.</title>
        <authorList>
            <consortium name="The Broad Institute Genomics Platform"/>
            <consortium name="The Broad Institute Genome Sequencing Center for Infectious Disease"/>
            <person name="Wu L."/>
            <person name="Ma J."/>
        </authorList>
    </citation>
    <scope>NUCLEOTIDE SEQUENCE [LARGE SCALE GENOMIC DNA]</scope>
    <source>
        <strain evidence="3">WLHS5</strain>
    </source>
</reference>
<dbReference type="RefSeq" id="WP_380672353.1">
    <property type="nucleotide sequence ID" value="NZ_JBHTCJ010000017.1"/>
</dbReference>
<name>A0ABW2LTB5_9PSEU</name>
<evidence type="ECO:0000313" key="2">
    <source>
        <dbReference type="EMBL" id="MFC7344505.1"/>
    </source>
</evidence>
<keyword evidence="3" id="KW-1185">Reference proteome</keyword>
<evidence type="ECO:0000256" key="1">
    <source>
        <dbReference type="SAM" id="MobiDB-lite"/>
    </source>
</evidence>
<accession>A0ABW2LTB5</accession>
<dbReference type="EMBL" id="JBHTCJ010000017">
    <property type="protein sequence ID" value="MFC7344505.1"/>
    <property type="molecule type" value="Genomic_DNA"/>
</dbReference>
<feature type="region of interest" description="Disordered" evidence="1">
    <location>
        <begin position="76"/>
        <end position="97"/>
    </location>
</feature>
<evidence type="ECO:0000313" key="3">
    <source>
        <dbReference type="Proteomes" id="UP001596504"/>
    </source>
</evidence>
<dbReference type="Proteomes" id="UP001596504">
    <property type="component" value="Unassembled WGS sequence"/>
</dbReference>
<protein>
    <submittedName>
        <fullName evidence="2">Uncharacterized protein</fullName>
    </submittedName>
</protein>
<comment type="caution">
    <text evidence="2">The sequence shown here is derived from an EMBL/GenBank/DDBJ whole genome shotgun (WGS) entry which is preliminary data.</text>
</comment>
<organism evidence="2 3">
    <name type="scientific">Saccharopolyspora griseoalba</name>
    <dbReference type="NCBI Taxonomy" id="1431848"/>
    <lineage>
        <taxon>Bacteria</taxon>
        <taxon>Bacillati</taxon>
        <taxon>Actinomycetota</taxon>
        <taxon>Actinomycetes</taxon>
        <taxon>Pseudonocardiales</taxon>
        <taxon>Pseudonocardiaceae</taxon>
        <taxon>Saccharopolyspora</taxon>
    </lineage>
</organism>
<proteinExistence type="predicted"/>
<sequence length="97" mass="10745">MLEAHAGTVDEAEQDRRITEIIAGASEVITGVRREIERRRGAGEDTTWLDNVMARLEPLAEQIHDLELTHAVRDVVQRHGPGPSPPRNTPVTYPANS</sequence>